<sequence length="161" mass="17248">MMLRSLRSVRSFARRVSTLAMIALVSACGGPAPTDADPNVPAQTATSYWVGIEQTGAVHLHITLVQTGTSLSLLPNCDPERCGLFPFSPTGVAFVGSDLPVTVRSVTGSFNNPNITFTFTLSNNRTYTFTGRMAEDRLMTGKISGPTLPETTITFEKSITT</sequence>
<accession>A0A6M4IUU1</accession>
<evidence type="ECO:0000313" key="3">
    <source>
        <dbReference type="Proteomes" id="UP000500938"/>
    </source>
</evidence>
<proteinExistence type="predicted"/>
<keyword evidence="1" id="KW-0732">Signal</keyword>
<dbReference type="PROSITE" id="PS51257">
    <property type="entry name" value="PROKAR_LIPOPROTEIN"/>
    <property type="match status" value="1"/>
</dbReference>
<dbReference type="AlphaFoldDB" id="A0A6M4IUU1"/>
<dbReference type="Proteomes" id="UP000500938">
    <property type="component" value="Chromosome"/>
</dbReference>
<dbReference type="EMBL" id="CP053085">
    <property type="protein sequence ID" value="QJR37337.1"/>
    <property type="molecule type" value="Genomic_DNA"/>
</dbReference>
<reference evidence="2 3" key="1">
    <citation type="submission" date="2020-05" db="EMBL/GenBank/DDBJ databases">
        <title>Complete genome sequence of Gemmatimonas greenlandica TET16.</title>
        <authorList>
            <person name="Zeng Y."/>
        </authorList>
    </citation>
    <scope>NUCLEOTIDE SEQUENCE [LARGE SCALE GENOMIC DNA]</scope>
    <source>
        <strain evidence="2 3">TET16</strain>
    </source>
</reference>
<organism evidence="2 3">
    <name type="scientific">Gemmatimonas groenlandica</name>
    <dbReference type="NCBI Taxonomy" id="2732249"/>
    <lineage>
        <taxon>Bacteria</taxon>
        <taxon>Pseudomonadati</taxon>
        <taxon>Gemmatimonadota</taxon>
        <taxon>Gemmatimonadia</taxon>
        <taxon>Gemmatimonadales</taxon>
        <taxon>Gemmatimonadaceae</taxon>
        <taxon>Gemmatimonas</taxon>
    </lineage>
</organism>
<feature type="signal peptide" evidence="1">
    <location>
        <begin position="1"/>
        <end position="36"/>
    </location>
</feature>
<gene>
    <name evidence="2" type="ORF">HKW67_18385</name>
</gene>
<evidence type="ECO:0000313" key="2">
    <source>
        <dbReference type="EMBL" id="QJR37337.1"/>
    </source>
</evidence>
<dbReference type="KEGG" id="ggr:HKW67_18385"/>
<evidence type="ECO:0008006" key="4">
    <source>
        <dbReference type="Google" id="ProtNLM"/>
    </source>
</evidence>
<dbReference type="RefSeq" id="WP_171226771.1">
    <property type="nucleotide sequence ID" value="NZ_CP053085.1"/>
</dbReference>
<keyword evidence="3" id="KW-1185">Reference proteome</keyword>
<name>A0A6M4IUU1_9BACT</name>
<feature type="chain" id="PRO_5026801174" description="Lipoprotein" evidence="1">
    <location>
        <begin position="37"/>
        <end position="161"/>
    </location>
</feature>
<protein>
    <recommendedName>
        <fullName evidence="4">Lipoprotein</fullName>
    </recommendedName>
</protein>
<evidence type="ECO:0000256" key="1">
    <source>
        <dbReference type="SAM" id="SignalP"/>
    </source>
</evidence>